<feature type="domain" description="2EXR" evidence="1">
    <location>
        <begin position="33"/>
        <end position="140"/>
    </location>
</feature>
<dbReference type="Proteomes" id="UP001396898">
    <property type="component" value="Unassembled WGS sequence"/>
</dbReference>
<sequence>MDAATTEEADLPATKVFNDEHFDPAKNYHTSGFHCFSRLPPELRRHIWKLCPQRRFVPLRVRRCNGAPWIKPPFYSSHNHLGRVISGNHYRLAVHVSIRSTASPLFFTTRESRRAALESYRVRFPVCGGHIRICPEYDVLYLGSWYEIPYLLADILHDFRAYDPEDDGIMHLALAQAEKRCLFDVRQPTDLQVGGVVMADYDGLSLLDGPGAPGFVPSGHLETTPSGAIRSVLHHPVATASFVEILSTKIRSLWSVERLHCNSRVCYPSPPQPGRLVDVVETCPLRPSFERLDRGGSINFDWLERDPRPAVKSDLKHLTFQKDPRRFLHSWRNLEESLGVQRPAGSPFRFSVCVTSKMPGLRNEFDQVALYYSPVTKRKLRQQVHRRLWQESYDRTARSPESRTDRSPETCDYKRPVLELGRLPVVGQGFTEREGQGAATALGMWVFAGDAFGAVDEGHVEDTYRVGRYDDSVTFSVSELPGLVLFDV</sequence>
<organism evidence="2 3">
    <name type="scientific">Apiospora marii</name>
    <dbReference type="NCBI Taxonomy" id="335849"/>
    <lineage>
        <taxon>Eukaryota</taxon>
        <taxon>Fungi</taxon>
        <taxon>Dikarya</taxon>
        <taxon>Ascomycota</taxon>
        <taxon>Pezizomycotina</taxon>
        <taxon>Sordariomycetes</taxon>
        <taxon>Xylariomycetidae</taxon>
        <taxon>Amphisphaeriales</taxon>
        <taxon>Apiosporaceae</taxon>
        <taxon>Apiospora</taxon>
    </lineage>
</organism>
<comment type="caution">
    <text evidence="2">The sequence shown here is derived from an EMBL/GenBank/DDBJ whole genome shotgun (WGS) entry which is preliminary data.</text>
</comment>
<dbReference type="InterPro" id="IPR045518">
    <property type="entry name" value="2EXR"/>
</dbReference>
<keyword evidence="3" id="KW-1185">Reference proteome</keyword>
<evidence type="ECO:0000313" key="3">
    <source>
        <dbReference type="Proteomes" id="UP001396898"/>
    </source>
</evidence>
<dbReference type="Pfam" id="PF20150">
    <property type="entry name" value="2EXR"/>
    <property type="match status" value="1"/>
</dbReference>
<protein>
    <recommendedName>
        <fullName evidence="1">2EXR domain-containing protein</fullName>
    </recommendedName>
</protein>
<dbReference type="EMBL" id="JAQQWI010000022">
    <property type="protein sequence ID" value="KAK7996096.1"/>
    <property type="molecule type" value="Genomic_DNA"/>
</dbReference>
<gene>
    <name evidence="2" type="ORF">PG991_015563</name>
</gene>
<proteinExistence type="predicted"/>
<dbReference type="PANTHER" id="PTHR35910:SF6">
    <property type="entry name" value="2EXR DOMAIN-CONTAINING PROTEIN"/>
    <property type="match status" value="1"/>
</dbReference>
<reference evidence="2 3" key="1">
    <citation type="submission" date="2023-01" db="EMBL/GenBank/DDBJ databases">
        <title>Analysis of 21 Apiospora genomes using comparative genomics revels a genus with tremendous synthesis potential of carbohydrate active enzymes and secondary metabolites.</title>
        <authorList>
            <person name="Sorensen T."/>
        </authorList>
    </citation>
    <scope>NUCLEOTIDE SEQUENCE [LARGE SCALE GENOMIC DNA]</scope>
    <source>
        <strain evidence="2 3">CBS 20057</strain>
    </source>
</reference>
<evidence type="ECO:0000259" key="1">
    <source>
        <dbReference type="Pfam" id="PF20150"/>
    </source>
</evidence>
<evidence type="ECO:0000313" key="2">
    <source>
        <dbReference type="EMBL" id="KAK7996096.1"/>
    </source>
</evidence>
<name>A0ABR1R282_9PEZI</name>
<dbReference type="PANTHER" id="PTHR35910">
    <property type="entry name" value="2EXR DOMAIN-CONTAINING PROTEIN"/>
    <property type="match status" value="1"/>
</dbReference>
<accession>A0ABR1R282</accession>